<evidence type="ECO:0000259" key="6">
    <source>
        <dbReference type="Pfam" id="PF02900"/>
    </source>
</evidence>
<dbReference type="Gene3D" id="3.40.830.10">
    <property type="entry name" value="LigB-like"/>
    <property type="match status" value="1"/>
</dbReference>
<feature type="domain" description="Extradiol ring-cleavage dioxygenase class III enzyme subunit B" evidence="6">
    <location>
        <begin position="11"/>
        <end position="276"/>
    </location>
</feature>
<dbReference type="Pfam" id="PF02900">
    <property type="entry name" value="LigB"/>
    <property type="match status" value="1"/>
</dbReference>
<proteinExistence type="inferred from homology"/>
<dbReference type="PANTHER" id="PTHR30096">
    <property type="entry name" value="4,5-DOPA DIOXYGENASE EXTRADIOL-LIKE PROTEIN"/>
    <property type="match status" value="1"/>
</dbReference>
<accession>A0A9P6Q6Y8</accession>
<organism evidence="7 8">
    <name type="scientific">Actinomortierella ambigua</name>
    <dbReference type="NCBI Taxonomy" id="1343610"/>
    <lineage>
        <taxon>Eukaryota</taxon>
        <taxon>Fungi</taxon>
        <taxon>Fungi incertae sedis</taxon>
        <taxon>Mucoromycota</taxon>
        <taxon>Mortierellomycotina</taxon>
        <taxon>Mortierellomycetes</taxon>
        <taxon>Mortierellales</taxon>
        <taxon>Mortierellaceae</taxon>
        <taxon>Actinomortierella</taxon>
    </lineage>
</organism>
<gene>
    <name evidence="7" type="ORF">DFQ27_003070</name>
</gene>
<sequence length="297" mass="32933">MTSATPNRLPVFFLSHGGPNQATEESSTADFFEKLGQHWTDSLGNLPEDVRPKKILVISAHWEGENGVVRVRTKPENQLYYDFYGFPQFMYELKYPSVGDAALGQRVLDLLKENGVPAAAETKRGVDHGVWVPFLRVLPKPHIPIVQMSLAKMPGKSTKEVLEYHYKLGQVLSKLREENVLIVASGTAVHNLRDMRFYSGTNKVAPYVKPFDKLLDKAALAESAQERVRFGVDEIAESKFLPLAHPELDHLLPFQVALGAAGDDKAQAIHKDFLWSLSSSAYAFGDSNDLSGLSLAV</sequence>
<keyword evidence="3" id="KW-0479">Metal-binding</keyword>
<evidence type="ECO:0000256" key="2">
    <source>
        <dbReference type="ARBA" id="ARBA00007581"/>
    </source>
</evidence>
<evidence type="ECO:0000256" key="5">
    <source>
        <dbReference type="ARBA" id="ARBA00023002"/>
    </source>
</evidence>
<dbReference type="EMBL" id="JAAAJB010000222">
    <property type="protein sequence ID" value="KAG0261283.1"/>
    <property type="molecule type" value="Genomic_DNA"/>
</dbReference>
<evidence type="ECO:0000256" key="1">
    <source>
        <dbReference type="ARBA" id="ARBA00001947"/>
    </source>
</evidence>
<reference evidence="7" key="1">
    <citation type="journal article" date="2020" name="Fungal Divers.">
        <title>Resolving the Mortierellaceae phylogeny through synthesis of multi-gene phylogenetics and phylogenomics.</title>
        <authorList>
            <person name="Vandepol N."/>
            <person name="Liber J."/>
            <person name="Desiro A."/>
            <person name="Na H."/>
            <person name="Kennedy M."/>
            <person name="Barry K."/>
            <person name="Grigoriev I.V."/>
            <person name="Miller A.N."/>
            <person name="O'Donnell K."/>
            <person name="Stajich J.E."/>
            <person name="Bonito G."/>
        </authorList>
    </citation>
    <scope>NUCLEOTIDE SEQUENCE</scope>
    <source>
        <strain evidence="7">BC1065</strain>
    </source>
</reference>
<keyword evidence="4" id="KW-0862">Zinc</keyword>
<protein>
    <recommendedName>
        <fullName evidence="6">Extradiol ring-cleavage dioxygenase class III enzyme subunit B domain-containing protein</fullName>
    </recommendedName>
</protein>
<comment type="cofactor">
    <cofactor evidence="1">
        <name>Zn(2+)</name>
        <dbReference type="ChEBI" id="CHEBI:29105"/>
    </cofactor>
</comment>
<evidence type="ECO:0000313" key="8">
    <source>
        <dbReference type="Proteomes" id="UP000807716"/>
    </source>
</evidence>
<dbReference type="CDD" id="cd07363">
    <property type="entry name" value="45_DOPA_Dioxygenase"/>
    <property type="match status" value="1"/>
</dbReference>
<dbReference type="Proteomes" id="UP000807716">
    <property type="component" value="Unassembled WGS sequence"/>
</dbReference>
<dbReference type="AlphaFoldDB" id="A0A9P6Q6Y8"/>
<keyword evidence="5" id="KW-0560">Oxidoreductase</keyword>
<dbReference type="GO" id="GO:0016702">
    <property type="term" value="F:oxidoreductase activity, acting on single donors with incorporation of molecular oxygen, incorporation of two atoms of oxygen"/>
    <property type="evidence" value="ECO:0007669"/>
    <property type="project" value="UniProtKB-ARBA"/>
</dbReference>
<dbReference type="GO" id="GO:0008270">
    <property type="term" value="F:zinc ion binding"/>
    <property type="evidence" value="ECO:0007669"/>
    <property type="project" value="InterPro"/>
</dbReference>
<evidence type="ECO:0000256" key="3">
    <source>
        <dbReference type="ARBA" id="ARBA00022723"/>
    </source>
</evidence>
<dbReference type="GO" id="GO:0008198">
    <property type="term" value="F:ferrous iron binding"/>
    <property type="evidence" value="ECO:0007669"/>
    <property type="project" value="InterPro"/>
</dbReference>
<dbReference type="PANTHER" id="PTHR30096:SF0">
    <property type="entry name" value="4,5-DOPA DIOXYGENASE EXTRADIOL-LIKE PROTEIN"/>
    <property type="match status" value="1"/>
</dbReference>
<evidence type="ECO:0000313" key="7">
    <source>
        <dbReference type="EMBL" id="KAG0261283.1"/>
    </source>
</evidence>
<dbReference type="InterPro" id="IPR004183">
    <property type="entry name" value="Xdiol_dOase_suB"/>
</dbReference>
<name>A0A9P6Q6Y8_9FUNG</name>
<comment type="caution">
    <text evidence="7">The sequence shown here is derived from an EMBL/GenBank/DDBJ whole genome shotgun (WGS) entry which is preliminary data.</text>
</comment>
<dbReference type="InterPro" id="IPR014436">
    <property type="entry name" value="Extradiol_dOase_DODA"/>
</dbReference>
<evidence type="ECO:0000256" key="4">
    <source>
        <dbReference type="ARBA" id="ARBA00022833"/>
    </source>
</evidence>
<comment type="similarity">
    <text evidence="2">Belongs to the DODA-type extradiol aromatic ring-opening dioxygenase family.</text>
</comment>
<dbReference type="OrthoDB" id="7396853at2759"/>
<keyword evidence="8" id="KW-1185">Reference proteome</keyword>
<dbReference type="PIRSF" id="PIRSF006157">
    <property type="entry name" value="Doxgns_DODA"/>
    <property type="match status" value="1"/>
</dbReference>
<dbReference type="SUPFAM" id="SSF53213">
    <property type="entry name" value="LigB-like"/>
    <property type="match status" value="1"/>
</dbReference>